<proteinExistence type="predicted"/>
<gene>
    <name evidence="1" type="ORF">W59_11036</name>
</gene>
<accession>I0WTZ3</accession>
<dbReference type="AlphaFoldDB" id="I0WTZ3"/>
<organism evidence="1 2">
    <name type="scientific">Rhodococcus opacus RKJ300 = JCM 13270</name>
    <dbReference type="NCBI Taxonomy" id="1165867"/>
    <lineage>
        <taxon>Bacteria</taxon>
        <taxon>Bacillati</taxon>
        <taxon>Actinomycetota</taxon>
        <taxon>Actinomycetes</taxon>
        <taxon>Mycobacteriales</taxon>
        <taxon>Nocardiaceae</taxon>
        <taxon>Rhodococcus</taxon>
    </lineage>
</organism>
<evidence type="ECO:0008006" key="3">
    <source>
        <dbReference type="Google" id="ProtNLM"/>
    </source>
</evidence>
<dbReference type="Proteomes" id="UP000006447">
    <property type="component" value="Unassembled WGS sequence"/>
</dbReference>
<sequence>MTEVVIGMIHHEIREWVAELMRLDLATASPAELAKLDDVTLIAEAQYVRQLLSLPEYTPHVG</sequence>
<comment type="caution">
    <text evidence="1">The sequence shown here is derived from an EMBL/GenBank/DDBJ whole genome shotgun (WGS) entry which is preliminary data.</text>
</comment>
<evidence type="ECO:0000313" key="2">
    <source>
        <dbReference type="Proteomes" id="UP000006447"/>
    </source>
</evidence>
<dbReference type="PATRIC" id="fig|1165867.3.peg.2246"/>
<reference evidence="1 2" key="1">
    <citation type="journal article" date="2012" name="J. Bacteriol.">
        <title>Draft genome sequence of the nitrophenol-degrading actinomycete Rhodococcus imtechensis RKJ300.</title>
        <authorList>
            <person name="Vikram S."/>
            <person name="Kumar S."/>
            <person name="Subramanian S."/>
            <person name="Raghava G.P."/>
        </authorList>
    </citation>
    <scope>NUCLEOTIDE SEQUENCE [LARGE SCALE GENOMIC DNA]</scope>
    <source>
        <strain evidence="1 2">RKJ300</strain>
    </source>
</reference>
<dbReference type="EMBL" id="AJJH01000049">
    <property type="protein sequence ID" value="EID79859.1"/>
    <property type="molecule type" value="Genomic_DNA"/>
</dbReference>
<name>I0WTZ3_RHOOP</name>
<protein>
    <recommendedName>
        <fullName evidence="3">Transposase</fullName>
    </recommendedName>
</protein>
<evidence type="ECO:0000313" key="1">
    <source>
        <dbReference type="EMBL" id="EID79859.1"/>
    </source>
</evidence>